<evidence type="ECO:0000256" key="1">
    <source>
        <dbReference type="ARBA" id="ARBA00009437"/>
    </source>
</evidence>
<dbReference type="PANTHER" id="PTHR30419:SF8">
    <property type="entry name" value="NITROGEN ASSIMILATION TRANSCRIPTIONAL ACTIVATOR-RELATED"/>
    <property type="match status" value="1"/>
</dbReference>
<dbReference type="GO" id="GO:0003700">
    <property type="term" value="F:DNA-binding transcription factor activity"/>
    <property type="evidence" value="ECO:0007669"/>
    <property type="project" value="InterPro"/>
</dbReference>
<dbReference type="PRINTS" id="PR00039">
    <property type="entry name" value="HTHLYSR"/>
</dbReference>
<evidence type="ECO:0000313" key="7">
    <source>
        <dbReference type="Proteomes" id="UP000231638"/>
    </source>
</evidence>
<dbReference type="PROSITE" id="PS50931">
    <property type="entry name" value="HTH_LYSR"/>
    <property type="match status" value="1"/>
</dbReference>
<dbReference type="InterPro" id="IPR036388">
    <property type="entry name" value="WH-like_DNA-bd_sf"/>
</dbReference>
<keyword evidence="4" id="KW-0804">Transcription</keyword>
<dbReference type="FunFam" id="1.10.10.10:FF:000001">
    <property type="entry name" value="LysR family transcriptional regulator"/>
    <property type="match status" value="1"/>
</dbReference>
<keyword evidence="2" id="KW-0805">Transcription regulation</keyword>
<dbReference type="SUPFAM" id="SSF53850">
    <property type="entry name" value="Periplasmic binding protein-like II"/>
    <property type="match status" value="1"/>
</dbReference>
<feature type="domain" description="HTH lysR-type" evidence="5">
    <location>
        <begin position="1"/>
        <end position="58"/>
    </location>
</feature>
<reference evidence="6 7" key="1">
    <citation type="journal article" date="2017" name="Front. Microbiol.">
        <title>Comparative Genomic Analysis of the Class Epsilonproteobacteria and Proposed Reclassification to Epsilonbacteraeota (phyl. nov.).</title>
        <authorList>
            <person name="Waite D.W."/>
            <person name="Vanwonterghem I."/>
            <person name="Rinke C."/>
            <person name="Parks D.H."/>
            <person name="Zhang Y."/>
            <person name="Takai K."/>
            <person name="Sievert S.M."/>
            <person name="Simon J."/>
            <person name="Campbell B.J."/>
            <person name="Hanson T.E."/>
            <person name="Woyke T."/>
            <person name="Klotz M.G."/>
            <person name="Hugenholtz P."/>
        </authorList>
    </citation>
    <scope>NUCLEOTIDE SEQUENCE [LARGE SCALE GENOMIC DNA]</scope>
    <source>
        <strain evidence="6">UBA11420</strain>
    </source>
</reference>
<comment type="caution">
    <text evidence="6">The sequence shown here is derived from an EMBL/GenBank/DDBJ whole genome shotgun (WGS) entry which is preliminary data.</text>
</comment>
<proteinExistence type="inferred from homology"/>
<organism evidence="6 7">
    <name type="scientific">Sulfurospirillum cavolei</name>
    <dbReference type="NCBI Taxonomy" id="366522"/>
    <lineage>
        <taxon>Bacteria</taxon>
        <taxon>Pseudomonadati</taxon>
        <taxon>Campylobacterota</taxon>
        <taxon>Epsilonproteobacteria</taxon>
        <taxon>Campylobacterales</taxon>
        <taxon>Sulfurospirillaceae</taxon>
        <taxon>Sulfurospirillum</taxon>
    </lineage>
</organism>
<evidence type="ECO:0000259" key="5">
    <source>
        <dbReference type="PROSITE" id="PS50931"/>
    </source>
</evidence>
<accession>A0A2D3W756</accession>
<dbReference type="Gene3D" id="3.40.190.290">
    <property type="match status" value="1"/>
</dbReference>
<dbReference type="CDD" id="cd05466">
    <property type="entry name" value="PBP2_LTTR_substrate"/>
    <property type="match status" value="1"/>
</dbReference>
<dbReference type="GO" id="GO:0003677">
    <property type="term" value="F:DNA binding"/>
    <property type="evidence" value="ECO:0007669"/>
    <property type="project" value="UniProtKB-KW"/>
</dbReference>
<dbReference type="InterPro" id="IPR005119">
    <property type="entry name" value="LysR_subst-bd"/>
</dbReference>
<sequence length="300" mass="33725">MSFKQIECIVTVAKLKSFTKAANKLKIAQPSLSQNINTIEKQLGVPLFDRSTTPISLTHAGEIYVSKANAIIELYNDLTIQMKDVTGFESGKLRLGFSQTGYHFIPTALASFYKKFPKADIKVSQVFSTLKLEKMLLDGDIDIATLMLPLSSEELNYKIIKEDQALLALPITHPLAQKAKKKSKGYPMLSLSELRNEKFILPKETQRSRAIFDHIFKKAGFEPNVFCETETFDIANAIVASGIGACFTLPQFIKEDKADKVMLFTIDEPLLKRTAVLAYRKDKRLSKIAYEFLLTVKNQS</sequence>
<dbReference type="PANTHER" id="PTHR30419">
    <property type="entry name" value="HTH-TYPE TRANSCRIPTIONAL REGULATOR YBHD"/>
    <property type="match status" value="1"/>
</dbReference>
<gene>
    <name evidence="6" type="ORF">CFH80_00960</name>
</gene>
<comment type="similarity">
    <text evidence="1">Belongs to the LysR transcriptional regulatory family.</text>
</comment>
<dbReference type="Gene3D" id="1.10.10.10">
    <property type="entry name" value="Winged helix-like DNA-binding domain superfamily/Winged helix DNA-binding domain"/>
    <property type="match status" value="1"/>
</dbReference>
<evidence type="ECO:0000256" key="3">
    <source>
        <dbReference type="ARBA" id="ARBA00023125"/>
    </source>
</evidence>
<evidence type="ECO:0000313" key="6">
    <source>
        <dbReference type="EMBL" id="DAB37172.1"/>
    </source>
</evidence>
<dbReference type="InterPro" id="IPR000847">
    <property type="entry name" value="LysR_HTH_N"/>
</dbReference>
<dbReference type="EMBL" id="DLUG01000030">
    <property type="protein sequence ID" value="DAB37172.1"/>
    <property type="molecule type" value="Genomic_DNA"/>
</dbReference>
<evidence type="ECO:0000256" key="4">
    <source>
        <dbReference type="ARBA" id="ARBA00023163"/>
    </source>
</evidence>
<keyword evidence="3" id="KW-0238">DNA-binding</keyword>
<evidence type="ECO:0000256" key="2">
    <source>
        <dbReference type="ARBA" id="ARBA00023015"/>
    </source>
</evidence>
<dbReference type="GO" id="GO:0005829">
    <property type="term" value="C:cytosol"/>
    <property type="evidence" value="ECO:0007669"/>
    <property type="project" value="TreeGrafter"/>
</dbReference>
<dbReference type="Pfam" id="PF03466">
    <property type="entry name" value="LysR_substrate"/>
    <property type="match status" value="1"/>
</dbReference>
<dbReference type="AlphaFoldDB" id="A0A2D3W756"/>
<dbReference type="InterPro" id="IPR050950">
    <property type="entry name" value="HTH-type_LysR_regulators"/>
</dbReference>
<name>A0A2D3W756_9BACT</name>
<dbReference type="Proteomes" id="UP000231638">
    <property type="component" value="Unassembled WGS sequence"/>
</dbReference>
<dbReference type="InterPro" id="IPR036390">
    <property type="entry name" value="WH_DNA-bd_sf"/>
</dbReference>
<dbReference type="SUPFAM" id="SSF46785">
    <property type="entry name" value="Winged helix' DNA-binding domain"/>
    <property type="match status" value="1"/>
</dbReference>
<dbReference type="Pfam" id="PF00126">
    <property type="entry name" value="HTH_1"/>
    <property type="match status" value="1"/>
</dbReference>
<protein>
    <submittedName>
        <fullName evidence="6">LysR family transcriptional regulator</fullName>
    </submittedName>
</protein>